<dbReference type="CDD" id="cd17920">
    <property type="entry name" value="DEXHc_RecQ"/>
    <property type="match status" value="1"/>
</dbReference>
<keyword evidence="14" id="KW-0413">Isomerase</keyword>
<dbReference type="SMART" id="SM00956">
    <property type="entry name" value="RQC"/>
    <property type="match status" value="1"/>
</dbReference>
<dbReference type="PROSITE" id="PS50967">
    <property type="entry name" value="HRDC"/>
    <property type="match status" value="1"/>
</dbReference>
<keyword evidence="9" id="KW-0862">Zinc</keyword>
<evidence type="ECO:0000256" key="12">
    <source>
        <dbReference type="ARBA" id="ARBA00023172"/>
    </source>
</evidence>
<keyword evidence="5" id="KW-0547">Nucleotide-binding</keyword>
<reference evidence="20 21" key="1">
    <citation type="submission" date="2024-02" db="EMBL/GenBank/DDBJ databases">
        <title>Haloferula sargassicola NBRC 104335.</title>
        <authorList>
            <person name="Ichikawa N."/>
            <person name="Katano-Makiyama Y."/>
            <person name="Hidaka K."/>
        </authorList>
    </citation>
    <scope>NUCLEOTIDE SEQUENCE [LARGE SCALE GENOMIC DNA]</scope>
    <source>
        <strain evidence="20 21">NBRC 104335</strain>
    </source>
</reference>
<evidence type="ECO:0000256" key="6">
    <source>
        <dbReference type="ARBA" id="ARBA00022763"/>
    </source>
</evidence>
<evidence type="ECO:0000313" key="20">
    <source>
        <dbReference type="EMBL" id="GAA5481290.1"/>
    </source>
</evidence>
<evidence type="ECO:0000256" key="7">
    <source>
        <dbReference type="ARBA" id="ARBA00022801"/>
    </source>
</evidence>
<evidence type="ECO:0000256" key="9">
    <source>
        <dbReference type="ARBA" id="ARBA00022833"/>
    </source>
</evidence>
<evidence type="ECO:0000256" key="16">
    <source>
        <dbReference type="NCBIfam" id="TIGR01389"/>
    </source>
</evidence>
<dbReference type="Gene3D" id="1.10.10.10">
    <property type="entry name" value="Winged helix-like DNA-binding domain superfamily/Winged helix DNA-binding domain"/>
    <property type="match status" value="1"/>
</dbReference>
<dbReference type="InterPro" id="IPR011545">
    <property type="entry name" value="DEAD/DEAH_box_helicase_dom"/>
</dbReference>
<dbReference type="PROSITE" id="PS51192">
    <property type="entry name" value="HELICASE_ATP_BIND_1"/>
    <property type="match status" value="1"/>
</dbReference>
<dbReference type="InterPro" id="IPR014001">
    <property type="entry name" value="Helicase_ATP-bd"/>
</dbReference>
<comment type="similarity">
    <text evidence="3">Belongs to the helicase family. RecQ subfamily.</text>
</comment>
<keyword evidence="11" id="KW-0238">DNA-binding</keyword>
<evidence type="ECO:0000256" key="4">
    <source>
        <dbReference type="ARBA" id="ARBA00022723"/>
    </source>
</evidence>
<dbReference type="InterPro" id="IPR006293">
    <property type="entry name" value="DNA_helicase_ATP-dep_RecQ_bac"/>
</dbReference>
<dbReference type="InterPro" id="IPR002121">
    <property type="entry name" value="HRDC_dom"/>
</dbReference>
<keyword evidence="21" id="KW-1185">Reference proteome</keyword>
<evidence type="ECO:0000313" key="21">
    <source>
        <dbReference type="Proteomes" id="UP001476282"/>
    </source>
</evidence>
<evidence type="ECO:0000259" key="17">
    <source>
        <dbReference type="PROSITE" id="PS50967"/>
    </source>
</evidence>
<dbReference type="NCBIfam" id="TIGR01389">
    <property type="entry name" value="recQ"/>
    <property type="match status" value="1"/>
</dbReference>
<keyword evidence="8 20" id="KW-0347">Helicase</keyword>
<keyword evidence="10" id="KW-0067">ATP-binding</keyword>
<dbReference type="SMART" id="SM00487">
    <property type="entry name" value="DEXDc"/>
    <property type="match status" value="1"/>
</dbReference>
<evidence type="ECO:0000259" key="19">
    <source>
        <dbReference type="PROSITE" id="PS51194"/>
    </source>
</evidence>
<dbReference type="Pfam" id="PF00570">
    <property type="entry name" value="HRDC"/>
    <property type="match status" value="1"/>
</dbReference>
<evidence type="ECO:0000256" key="5">
    <source>
        <dbReference type="ARBA" id="ARBA00022741"/>
    </source>
</evidence>
<dbReference type="Pfam" id="PF14493">
    <property type="entry name" value="HTH_40"/>
    <property type="match status" value="1"/>
</dbReference>
<dbReference type="InterPro" id="IPR036390">
    <property type="entry name" value="WH_DNA-bd_sf"/>
</dbReference>
<protein>
    <recommendedName>
        <fullName evidence="16">DNA helicase RecQ</fullName>
        <ecNumber evidence="16">5.6.2.4</ecNumber>
    </recommendedName>
</protein>
<evidence type="ECO:0000256" key="3">
    <source>
        <dbReference type="ARBA" id="ARBA00005446"/>
    </source>
</evidence>
<organism evidence="20 21">
    <name type="scientific">Haloferula sargassicola</name>
    <dbReference type="NCBI Taxonomy" id="490096"/>
    <lineage>
        <taxon>Bacteria</taxon>
        <taxon>Pseudomonadati</taxon>
        <taxon>Verrucomicrobiota</taxon>
        <taxon>Verrucomicrobiia</taxon>
        <taxon>Verrucomicrobiales</taxon>
        <taxon>Verrucomicrobiaceae</taxon>
        <taxon>Haloferula</taxon>
    </lineage>
</organism>
<dbReference type="Pfam" id="PF16124">
    <property type="entry name" value="RecQ_Zn_bind"/>
    <property type="match status" value="1"/>
</dbReference>
<evidence type="ECO:0000256" key="8">
    <source>
        <dbReference type="ARBA" id="ARBA00022806"/>
    </source>
</evidence>
<accession>A0ABP9UI03</accession>
<dbReference type="InterPro" id="IPR010997">
    <property type="entry name" value="HRDC-like_sf"/>
</dbReference>
<evidence type="ECO:0000259" key="18">
    <source>
        <dbReference type="PROSITE" id="PS51192"/>
    </source>
</evidence>
<dbReference type="Pfam" id="PF00270">
    <property type="entry name" value="DEAD"/>
    <property type="match status" value="1"/>
</dbReference>
<dbReference type="GO" id="GO:0004386">
    <property type="term" value="F:helicase activity"/>
    <property type="evidence" value="ECO:0007669"/>
    <property type="project" value="UniProtKB-KW"/>
</dbReference>
<keyword evidence="4" id="KW-0479">Metal-binding</keyword>
<dbReference type="PANTHER" id="PTHR13710">
    <property type="entry name" value="DNA HELICASE RECQ FAMILY MEMBER"/>
    <property type="match status" value="1"/>
</dbReference>
<dbReference type="Gene3D" id="3.40.50.300">
    <property type="entry name" value="P-loop containing nucleotide triphosphate hydrolases"/>
    <property type="match status" value="2"/>
</dbReference>
<gene>
    <name evidence="20" type="primary">recQ</name>
    <name evidence="20" type="ORF">Hsar01_00497</name>
</gene>
<keyword evidence="13" id="KW-0234">DNA repair</keyword>
<sequence length="728" mass="80756">MTAASPLHELLKTHFGYDSFRPLQEDIMHSALGGRDTLAILPTGAGKSLCYQLPALAREGLTLVVSPLIALMKDQVDQLSASGIPATFLNSTLEPDEARRRLDAIRAGKLKLVYLAPERLMGGRFLETVRSWQVTALAVDEAHCISEWGHDFRPEYRRLRELRAALPGVPVIALTATATPRVREDIVRQLGLRDPAVFLASFNRPNLHYLVEPKKDAVKRIARFILERGQDSGIVYCQSRKRTEEMAAALRHAGIAALPYHAGLDAAARARHQEAFLRDETRVICATVAFGMGIDKPDVRFVIHADLPKNLEGYYQETGRAGRDGLPADCLLLFSRGDVMKHVGFIQEIPDDEARQHAHAQLEQMADFAESDACRRIDLLGYFGETWTEENCGACDACLSPRETWDATVEAQKLLSCAIRVRQADGGDVGLRHLADILIGSRSEKILAHQHDRLRTYGIGREHPAAVWAEIGRQLVRKGWLAQESGRFPTVAVTREGMAVLRARESVILTRPLASAKTPTSRRTGDIECDMELFDALRTLRKQLADTAGVPPYVVFSDVSLRHMARAYPTDDAEFLRIPGVGERKLADFGPAFLPLISDWLKTHPRRDFVPLESLPEPKLPPPPPNPTSLITLELFRSGRSLEEIAAERGLSLSSIEGHLAMVIEAGENIDPRHFYTAGEEAEMRAAFDGYTEEALKPVHEHLGGRISYGKLRLFRAAESRRAPALAP</sequence>
<dbReference type="Gene3D" id="1.10.10.1390">
    <property type="entry name" value="ATP-dependent DNA helicase RecQ"/>
    <property type="match status" value="1"/>
</dbReference>
<dbReference type="PANTHER" id="PTHR13710:SF105">
    <property type="entry name" value="ATP-DEPENDENT DNA HELICASE Q1"/>
    <property type="match status" value="1"/>
</dbReference>
<name>A0ABP9UI03_9BACT</name>
<dbReference type="RefSeq" id="WP_353565444.1">
    <property type="nucleotide sequence ID" value="NZ_BAABRI010000002.1"/>
</dbReference>
<dbReference type="InterPro" id="IPR027417">
    <property type="entry name" value="P-loop_NTPase"/>
</dbReference>
<dbReference type="EC" id="5.6.2.4" evidence="16"/>
<proteinExistence type="inferred from homology"/>
<evidence type="ECO:0000256" key="14">
    <source>
        <dbReference type="ARBA" id="ARBA00023235"/>
    </source>
</evidence>
<evidence type="ECO:0000256" key="15">
    <source>
        <dbReference type="ARBA" id="ARBA00034617"/>
    </source>
</evidence>
<dbReference type="SUPFAM" id="SSF46785">
    <property type="entry name" value="Winged helix' DNA-binding domain"/>
    <property type="match status" value="1"/>
</dbReference>
<evidence type="ECO:0000256" key="10">
    <source>
        <dbReference type="ARBA" id="ARBA00022840"/>
    </source>
</evidence>
<comment type="cofactor">
    <cofactor evidence="1">
        <name>Mg(2+)</name>
        <dbReference type="ChEBI" id="CHEBI:18420"/>
    </cofactor>
</comment>
<dbReference type="InterPro" id="IPR018982">
    <property type="entry name" value="RQC_domain"/>
</dbReference>
<dbReference type="InterPro" id="IPR029491">
    <property type="entry name" value="Helicase_HTH"/>
</dbReference>
<keyword evidence="12" id="KW-0233">DNA recombination</keyword>
<dbReference type="Proteomes" id="UP001476282">
    <property type="component" value="Unassembled WGS sequence"/>
</dbReference>
<keyword evidence="7" id="KW-0378">Hydrolase</keyword>
<feature type="domain" description="Helicase ATP-binding" evidence="18">
    <location>
        <begin position="28"/>
        <end position="196"/>
    </location>
</feature>
<dbReference type="Pfam" id="PF09382">
    <property type="entry name" value="RQC"/>
    <property type="match status" value="1"/>
</dbReference>
<dbReference type="SMART" id="SM00490">
    <property type="entry name" value="HELICc"/>
    <property type="match status" value="1"/>
</dbReference>
<evidence type="ECO:0000256" key="2">
    <source>
        <dbReference type="ARBA" id="ARBA00001947"/>
    </source>
</evidence>
<dbReference type="InterPro" id="IPR036388">
    <property type="entry name" value="WH-like_DNA-bd_sf"/>
</dbReference>
<comment type="caution">
    <text evidence="20">The sequence shown here is derived from an EMBL/GenBank/DDBJ whole genome shotgun (WGS) entry which is preliminary data.</text>
</comment>
<evidence type="ECO:0000256" key="13">
    <source>
        <dbReference type="ARBA" id="ARBA00023204"/>
    </source>
</evidence>
<dbReference type="InterPro" id="IPR044876">
    <property type="entry name" value="HRDC_dom_sf"/>
</dbReference>
<feature type="domain" description="HRDC" evidence="17">
    <location>
        <begin position="527"/>
        <end position="607"/>
    </location>
</feature>
<dbReference type="Pfam" id="PF00271">
    <property type="entry name" value="Helicase_C"/>
    <property type="match status" value="1"/>
</dbReference>
<comment type="cofactor">
    <cofactor evidence="2">
        <name>Zn(2+)</name>
        <dbReference type="ChEBI" id="CHEBI:29105"/>
    </cofactor>
</comment>
<dbReference type="InterPro" id="IPR032284">
    <property type="entry name" value="RecQ_Zn-bd"/>
</dbReference>
<dbReference type="Gene3D" id="1.10.150.80">
    <property type="entry name" value="HRDC domain"/>
    <property type="match status" value="1"/>
</dbReference>
<dbReference type="NCBIfam" id="TIGR00614">
    <property type="entry name" value="recQ_fam"/>
    <property type="match status" value="1"/>
</dbReference>
<comment type="catalytic activity">
    <reaction evidence="15">
        <text>Couples ATP hydrolysis with the unwinding of duplex DNA by translocating in the 3'-5' direction.</text>
        <dbReference type="EC" id="5.6.2.4"/>
    </reaction>
</comment>
<dbReference type="CDD" id="cd18794">
    <property type="entry name" value="SF2_C_RecQ"/>
    <property type="match status" value="1"/>
</dbReference>
<evidence type="ECO:0000256" key="1">
    <source>
        <dbReference type="ARBA" id="ARBA00001946"/>
    </source>
</evidence>
<dbReference type="InterPro" id="IPR001650">
    <property type="entry name" value="Helicase_C-like"/>
</dbReference>
<dbReference type="SMART" id="SM00341">
    <property type="entry name" value="HRDC"/>
    <property type="match status" value="1"/>
</dbReference>
<keyword evidence="6" id="KW-0227">DNA damage</keyword>
<dbReference type="SUPFAM" id="SSF47819">
    <property type="entry name" value="HRDC-like"/>
    <property type="match status" value="1"/>
</dbReference>
<feature type="domain" description="Helicase C-terminal" evidence="19">
    <location>
        <begin position="217"/>
        <end position="366"/>
    </location>
</feature>
<evidence type="ECO:0000256" key="11">
    <source>
        <dbReference type="ARBA" id="ARBA00023125"/>
    </source>
</evidence>
<dbReference type="SUPFAM" id="SSF52540">
    <property type="entry name" value="P-loop containing nucleoside triphosphate hydrolases"/>
    <property type="match status" value="1"/>
</dbReference>
<dbReference type="InterPro" id="IPR004589">
    <property type="entry name" value="DNA_helicase_ATP-dep_RecQ"/>
</dbReference>
<dbReference type="EMBL" id="BAABRI010000002">
    <property type="protein sequence ID" value="GAA5481290.1"/>
    <property type="molecule type" value="Genomic_DNA"/>
</dbReference>
<dbReference type="PROSITE" id="PS51194">
    <property type="entry name" value="HELICASE_CTER"/>
    <property type="match status" value="1"/>
</dbReference>